<dbReference type="PANTHER" id="PTHR24006:SF733">
    <property type="entry name" value="RE52890P"/>
    <property type="match status" value="1"/>
</dbReference>
<feature type="region of interest" description="Disordered" evidence="6">
    <location>
        <begin position="764"/>
        <end position="960"/>
    </location>
</feature>
<feature type="compositionally biased region" description="Polar residues" evidence="6">
    <location>
        <begin position="768"/>
        <end position="780"/>
    </location>
</feature>
<sequence length="1203" mass="122102">MSFSWKGLLGVNSSQSASSNSPSSSSSASQPSAASTATTLASSASGSGPAKTYNHAAAPAHASSSSGAAATSIGAYGGAVAASIPSLPGSNKPTFNANPYSLNHSSPAPVSFFGGMPATSTSLGSSGGVGSLGAVQPKKPTEIPVNSVEGGGPLLGMENFGNTCYVNSMLQSLYFCRPFRESLLSYQPPLRTSGDGSEALSASARTPSGPVDINGQQGPSSTDAAADAELDPLALEGIPPSDTLFAALRDLFDIIAQAPRPADSASVASALTPTSSTFPVGSLTSPSAMSPSSSATGTSSGASGMMRRASALGRPSTAGATSGRGGIGNHSASAGANGTAGTGSANGISSTLVNAMNIAPSSATAQGQPTLSISTASASGNANGNGAATGFAVDSAAVKAFIGVLKRENVLFDSTMHQDAHEMLNFVLNKVGEDLVDADRARRAAGKQQQQLDSDLQAAERRGLQDLVRAVGSNGSTCVHRLFEGVLTNETRCLTCETVTSRDEAFLDLSIDIEQNTSVSSCLRQFSASEMLRSRNKFFCDSCSGLQEAEKRMKIRKLPNVLALHLKRFKYEESIQRYVKLAYRVAFPLELRLFNTSDDAEDPDRLYELFAIVVHIGAGPHHGHYIAIVKVGERWVLFDDDNVSYIDECEISKYYGDRPGIGSAYVLFYQAVDLDFESLGLDRALRGSADRAGGSAAAARGDDARWQFREEGGNGSSGLSTVPEVAGGVPSTSGNRHFRLASAPAPPGTSLSYPAGLASAGTAVNGGDPSSGNVDASSANGSGGGWFGSLRNRSGRSGSQSQRRPKTASAVEAFGSMPTASHHQGHAEPAVDAAASSASGSTAPTPRNYSLPRESATPDTMTTSTGTLSSLASVPYQPEPLSPTTEEPASAGAQGQTAFPTSGSAGSGFAAAPAEQSPDAAAVQHAQARAHEQRLQRDENMARAQMNRDRRTRAASESMVSHAAVASSPIGGHMFGAGTALTSSPLMEEPAALPASERDPRLPPTGAVPSADATTPRADTAPYPSPLKQGGAVESRRLSQTQAQVQPLVAAGAAFAPAERPISKKEQKAIARNSRRGSSGLGLGSMSIPGFGGGSSLAHAATVGGGEHHVHGGGGSVGGAGTPHSSSAMSPSNGGGGSNSHASGGGAGSPFTDAAATPDEAATPASSSSAGDRERVGGHPTRKASLSTRSLSRTFGFGRSNKS</sequence>
<evidence type="ECO:0000256" key="6">
    <source>
        <dbReference type="SAM" id="MobiDB-lite"/>
    </source>
</evidence>
<dbReference type="InterPro" id="IPR028889">
    <property type="entry name" value="USP"/>
</dbReference>
<feature type="region of interest" description="Disordered" evidence="6">
    <location>
        <begin position="692"/>
        <end position="746"/>
    </location>
</feature>
<feature type="compositionally biased region" description="Low complexity" evidence="6">
    <location>
        <begin position="855"/>
        <end position="873"/>
    </location>
</feature>
<feature type="region of interest" description="Disordered" evidence="6">
    <location>
        <begin position="988"/>
        <end position="1040"/>
    </location>
</feature>
<feature type="compositionally biased region" description="Low complexity" evidence="6">
    <location>
        <begin position="1009"/>
        <end position="1022"/>
    </location>
</feature>
<evidence type="ECO:0000256" key="5">
    <source>
        <dbReference type="ARBA" id="ARBA00022801"/>
    </source>
</evidence>
<dbReference type="GO" id="GO:0005829">
    <property type="term" value="C:cytosol"/>
    <property type="evidence" value="ECO:0007669"/>
    <property type="project" value="TreeGrafter"/>
</dbReference>
<comment type="catalytic activity">
    <reaction evidence="1">
        <text>Thiol-dependent hydrolysis of ester, thioester, amide, peptide and isopeptide bonds formed by the C-terminal Gly of ubiquitin (a 76-residue protein attached to proteins as an intracellular targeting signal).</text>
        <dbReference type="EC" id="3.4.19.12"/>
    </reaction>
</comment>
<dbReference type="PANTHER" id="PTHR24006">
    <property type="entry name" value="UBIQUITIN CARBOXYL-TERMINAL HYDROLASE"/>
    <property type="match status" value="1"/>
</dbReference>
<organism evidence="8 9">
    <name type="scientific">Pseudozyma flocculosa PF-1</name>
    <dbReference type="NCBI Taxonomy" id="1277687"/>
    <lineage>
        <taxon>Eukaryota</taxon>
        <taxon>Fungi</taxon>
        <taxon>Dikarya</taxon>
        <taxon>Basidiomycota</taxon>
        <taxon>Ustilaginomycotina</taxon>
        <taxon>Ustilaginomycetes</taxon>
        <taxon>Ustilaginales</taxon>
        <taxon>Ustilaginaceae</taxon>
        <taxon>Pseudozyma</taxon>
    </lineage>
</organism>
<feature type="compositionally biased region" description="Low complexity" evidence="6">
    <location>
        <begin position="788"/>
        <end position="802"/>
    </location>
</feature>
<dbReference type="InterPro" id="IPR018200">
    <property type="entry name" value="USP_CS"/>
</dbReference>
<feature type="compositionally biased region" description="Polar residues" evidence="6">
    <location>
        <begin position="1184"/>
        <end position="1193"/>
    </location>
</feature>
<feature type="region of interest" description="Disordered" evidence="6">
    <location>
        <begin position="1059"/>
        <end position="1082"/>
    </location>
</feature>
<evidence type="ECO:0000313" key="8">
    <source>
        <dbReference type="EMBL" id="EPQ28719.1"/>
    </source>
</evidence>
<dbReference type="FunFam" id="3.90.70.10:FF:000161">
    <property type="entry name" value="Related to deubiquitinating enzyme ubh1"/>
    <property type="match status" value="1"/>
</dbReference>
<feature type="compositionally biased region" description="Low complexity" evidence="6">
    <location>
        <begin position="1149"/>
        <end position="1170"/>
    </location>
</feature>
<dbReference type="GO" id="GO:0016579">
    <property type="term" value="P:protein deubiquitination"/>
    <property type="evidence" value="ECO:0007669"/>
    <property type="project" value="InterPro"/>
</dbReference>
<dbReference type="PROSITE" id="PS00973">
    <property type="entry name" value="USP_2"/>
    <property type="match status" value="1"/>
</dbReference>
<feature type="domain" description="USP" evidence="7">
    <location>
        <begin position="155"/>
        <end position="672"/>
    </location>
</feature>
<dbReference type="PROSITE" id="PS50235">
    <property type="entry name" value="USP_3"/>
    <property type="match status" value="1"/>
</dbReference>
<feature type="compositionally biased region" description="Low complexity" evidence="6">
    <location>
        <begin position="329"/>
        <end position="341"/>
    </location>
</feature>
<dbReference type="InterPro" id="IPR038765">
    <property type="entry name" value="Papain-like_cys_pep_sf"/>
</dbReference>
<dbReference type="HOGENOM" id="CLU_270529_0_0_1"/>
<protein>
    <recommendedName>
        <fullName evidence="3">ubiquitinyl hydrolase 1</fullName>
        <ecNumber evidence="3">3.4.19.12</ecNumber>
    </recommendedName>
</protein>
<dbReference type="OrthoDB" id="27652at2759"/>
<dbReference type="InterPro" id="IPR001394">
    <property type="entry name" value="Peptidase_C19_UCH"/>
</dbReference>
<feature type="compositionally biased region" description="Low complexity" evidence="6">
    <location>
        <begin position="12"/>
        <end position="33"/>
    </location>
</feature>
<feature type="compositionally biased region" description="Low complexity" evidence="6">
    <location>
        <begin position="827"/>
        <end position="843"/>
    </location>
</feature>
<dbReference type="EC" id="3.4.19.12" evidence="3"/>
<evidence type="ECO:0000256" key="2">
    <source>
        <dbReference type="ARBA" id="ARBA00009085"/>
    </source>
</evidence>
<evidence type="ECO:0000256" key="4">
    <source>
        <dbReference type="ARBA" id="ARBA00022670"/>
    </source>
</evidence>
<feature type="region of interest" description="Disordered" evidence="6">
    <location>
        <begin position="190"/>
        <end position="224"/>
    </location>
</feature>
<keyword evidence="4" id="KW-0645">Protease</keyword>
<evidence type="ECO:0000256" key="3">
    <source>
        <dbReference type="ARBA" id="ARBA00012759"/>
    </source>
</evidence>
<dbReference type="RefSeq" id="XP_007879234.1">
    <property type="nucleotide sequence ID" value="XM_007881043.1"/>
</dbReference>
<dbReference type="Gene3D" id="3.90.70.10">
    <property type="entry name" value="Cysteine proteinases"/>
    <property type="match status" value="2"/>
</dbReference>
<dbReference type="SUPFAM" id="SSF54001">
    <property type="entry name" value="Cysteine proteinases"/>
    <property type="match status" value="1"/>
</dbReference>
<name>A0A061H8D3_9BASI</name>
<keyword evidence="5" id="KW-0378">Hydrolase</keyword>
<evidence type="ECO:0000256" key="1">
    <source>
        <dbReference type="ARBA" id="ARBA00000707"/>
    </source>
</evidence>
<evidence type="ECO:0000259" key="7">
    <source>
        <dbReference type="PROSITE" id="PS50235"/>
    </source>
</evidence>
<dbReference type="eggNOG" id="KOG1864">
    <property type="taxonomic scope" value="Eukaryota"/>
</dbReference>
<feature type="compositionally biased region" description="Gly residues" evidence="6">
    <location>
        <begin position="1112"/>
        <end position="1121"/>
    </location>
</feature>
<feature type="compositionally biased region" description="Basic and acidic residues" evidence="6">
    <location>
        <begin position="700"/>
        <end position="712"/>
    </location>
</feature>
<proteinExistence type="inferred from homology"/>
<dbReference type="PROSITE" id="PS00972">
    <property type="entry name" value="USP_1"/>
    <property type="match status" value="1"/>
</dbReference>
<evidence type="ECO:0000313" key="9">
    <source>
        <dbReference type="Proteomes" id="UP000053664"/>
    </source>
</evidence>
<dbReference type="KEGG" id="pfp:PFL1_03523"/>
<feature type="region of interest" description="Disordered" evidence="6">
    <location>
        <begin position="1"/>
        <end position="33"/>
    </location>
</feature>
<dbReference type="CDD" id="cd02663">
    <property type="entry name" value="Peptidase_C19G"/>
    <property type="match status" value="1"/>
</dbReference>
<gene>
    <name evidence="8" type="ORF">PFL1_03523</name>
</gene>
<dbReference type="GeneID" id="19317632"/>
<feature type="region of interest" description="Disordered" evidence="6">
    <location>
        <begin position="275"/>
        <end position="341"/>
    </location>
</feature>
<comment type="similarity">
    <text evidence="2">Belongs to the peptidase C19 family.</text>
</comment>
<accession>A0A061H8D3</accession>
<dbReference type="Pfam" id="PF00443">
    <property type="entry name" value="UCH"/>
    <property type="match status" value="1"/>
</dbReference>
<dbReference type="GO" id="GO:0004843">
    <property type="term" value="F:cysteine-type deubiquitinase activity"/>
    <property type="evidence" value="ECO:0007669"/>
    <property type="project" value="UniProtKB-EC"/>
</dbReference>
<dbReference type="EMBL" id="KE361633">
    <property type="protein sequence ID" value="EPQ28719.1"/>
    <property type="molecule type" value="Genomic_DNA"/>
</dbReference>
<dbReference type="Proteomes" id="UP000053664">
    <property type="component" value="Unassembled WGS sequence"/>
</dbReference>
<feature type="compositionally biased region" description="Low complexity" evidence="6">
    <location>
        <begin position="284"/>
        <end position="306"/>
    </location>
</feature>
<feature type="compositionally biased region" description="Gly residues" evidence="6">
    <location>
        <begin position="1133"/>
        <end position="1148"/>
    </location>
</feature>
<dbReference type="InterPro" id="IPR050164">
    <property type="entry name" value="Peptidase_C19"/>
</dbReference>
<dbReference type="AlphaFoldDB" id="A0A061H8D3"/>
<feature type="compositionally biased region" description="Low complexity" evidence="6">
    <location>
        <begin position="1122"/>
        <end position="1132"/>
    </location>
</feature>
<dbReference type="GO" id="GO:0005634">
    <property type="term" value="C:nucleus"/>
    <property type="evidence" value="ECO:0007669"/>
    <property type="project" value="TreeGrafter"/>
</dbReference>
<dbReference type="GO" id="GO:0006508">
    <property type="term" value="P:proteolysis"/>
    <property type="evidence" value="ECO:0007669"/>
    <property type="project" value="UniProtKB-KW"/>
</dbReference>
<feature type="compositionally biased region" description="Basic and acidic residues" evidence="6">
    <location>
        <begin position="929"/>
        <end position="954"/>
    </location>
</feature>
<feature type="compositionally biased region" description="Low complexity" evidence="6">
    <location>
        <begin position="897"/>
        <end position="927"/>
    </location>
</feature>
<feature type="region of interest" description="Disordered" evidence="6">
    <location>
        <begin position="1099"/>
        <end position="1203"/>
    </location>
</feature>
<reference evidence="8 9" key="1">
    <citation type="journal article" date="2013" name="Plant Cell">
        <title>The transition from a phytopathogenic smut ancestor to an anamorphic biocontrol agent deciphered by comparative whole-genome analysis.</title>
        <authorList>
            <person name="Lefebvre F."/>
            <person name="Joly D.L."/>
            <person name="Labbe C."/>
            <person name="Teichmann B."/>
            <person name="Linning R."/>
            <person name="Belzile F."/>
            <person name="Bakkeren G."/>
            <person name="Belanger R.R."/>
        </authorList>
    </citation>
    <scope>NUCLEOTIDE SEQUENCE [LARGE SCALE GENOMIC DNA]</scope>
    <source>
        <strain evidence="8 9">PF-1</strain>
    </source>
</reference>